<gene>
    <name evidence="2" type="ORF">GKZ57_00240</name>
</gene>
<dbReference type="AlphaFoldDB" id="A0A844GCU2"/>
<feature type="domain" description="Helix-turn-helix" evidence="1">
    <location>
        <begin position="10"/>
        <end position="58"/>
    </location>
</feature>
<proteinExistence type="predicted"/>
<organism evidence="2 3">
    <name type="scientific">Blautia luti DSM 14534 = JCM 17040</name>
    <dbReference type="NCBI Taxonomy" id="649762"/>
    <lineage>
        <taxon>Bacteria</taxon>
        <taxon>Bacillati</taxon>
        <taxon>Bacillota</taxon>
        <taxon>Clostridia</taxon>
        <taxon>Lachnospirales</taxon>
        <taxon>Lachnospiraceae</taxon>
        <taxon>Blautia</taxon>
    </lineage>
</organism>
<dbReference type="NCBIfam" id="TIGR01764">
    <property type="entry name" value="excise"/>
    <property type="match status" value="1"/>
</dbReference>
<dbReference type="Proteomes" id="UP000437824">
    <property type="component" value="Unassembled WGS sequence"/>
</dbReference>
<evidence type="ECO:0000313" key="2">
    <source>
        <dbReference type="EMBL" id="MTD59743.1"/>
    </source>
</evidence>
<dbReference type="InterPro" id="IPR041657">
    <property type="entry name" value="HTH_17"/>
</dbReference>
<dbReference type="RefSeq" id="WP_154779435.1">
    <property type="nucleotide sequence ID" value="NZ_WMBC01000001.1"/>
</dbReference>
<accession>A0A844GCU2</accession>
<sequence length="61" mass="6935">MNTPVDENELLSIEQLCDRLFISATTAYKLLQSGEIKAFKVGTWKIPVKSVNDYIERKCAD</sequence>
<reference evidence="2 3" key="1">
    <citation type="submission" date="2019-11" db="EMBL/GenBank/DDBJ databases">
        <title>Draft genome sequence of Blautia luti DSM 14534T, isolated from human stool.</title>
        <authorList>
            <person name="Ortiz R."/>
            <person name="Melis-Arcos F."/>
            <person name="Covarrubias P."/>
            <person name="Cardenas J.P."/>
            <person name="Perez-Donoso J."/>
            <person name="Almonacid D."/>
        </authorList>
    </citation>
    <scope>NUCLEOTIDE SEQUENCE [LARGE SCALE GENOMIC DNA]</scope>
    <source>
        <strain evidence="2 3">DSM 14534</strain>
    </source>
</reference>
<evidence type="ECO:0000313" key="3">
    <source>
        <dbReference type="Proteomes" id="UP000437824"/>
    </source>
</evidence>
<name>A0A844GCU2_9FIRM</name>
<evidence type="ECO:0000259" key="1">
    <source>
        <dbReference type="Pfam" id="PF12728"/>
    </source>
</evidence>
<dbReference type="InterPro" id="IPR010093">
    <property type="entry name" value="SinI_DNA-bd"/>
</dbReference>
<protein>
    <submittedName>
        <fullName evidence="2">Helix-turn-helix domain-containing protein</fullName>
    </submittedName>
</protein>
<dbReference type="EMBL" id="WMBC01000001">
    <property type="protein sequence ID" value="MTD59743.1"/>
    <property type="molecule type" value="Genomic_DNA"/>
</dbReference>
<comment type="caution">
    <text evidence="2">The sequence shown here is derived from an EMBL/GenBank/DDBJ whole genome shotgun (WGS) entry which is preliminary data.</text>
</comment>
<dbReference type="Pfam" id="PF12728">
    <property type="entry name" value="HTH_17"/>
    <property type="match status" value="1"/>
</dbReference>
<dbReference type="GO" id="GO:0003677">
    <property type="term" value="F:DNA binding"/>
    <property type="evidence" value="ECO:0007669"/>
    <property type="project" value="InterPro"/>
</dbReference>